<protein>
    <submittedName>
        <fullName evidence="2">Uncharacterized protein</fullName>
    </submittedName>
</protein>
<proteinExistence type="predicted"/>
<organism evidence="2 3">
    <name type="scientific">Pseudoduganella flava</name>
    <dbReference type="NCBI Taxonomy" id="871742"/>
    <lineage>
        <taxon>Bacteria</taxon>
        <taxon>Pseudomonadati</taxon>
        <taxon>Pseudomonadota</taxon>
        <taxon>Betaproteobacteria</taxon>
        <taxon>Burkholderiales</taxon>
        <taxon>Oxalobacteraceae</taxon>
        <taxon>Telluria group</taxon>
        <taxon>Pseudoduganella</taxon>
    </lineage>
</organism>
<sequence length="142" mass="15344">MRATPYELLSVRPDFHYTSAMRRTFPSLFRWLAIVLLVTFTNAALAMAAYVCPEQTVGARMMADMPCAGMDMEKPVHCAEHKAGTKAAPEQGGAPVLVPAALAFAIPLPRPRVAGTDVIAHAATPLDAGTDPPYLRTLRLRI</sequence>
<evidence type="ECO:0000313" key="2">
    <source>
        <dbReference type="EMBL" id="TWI44930.1"/>
    </source>
</evidence>
<evidence type="ECO:0000313" key="3">
    <source>
        <dbReference type="Proteomes" id="UP000315112"/>
    </source>
</evidence>
<keyword evidence="1" id="KW-1133">Transmembrane helix</keyword>
<gene>
    <name evidence="2" type="ORF">IP92_04105</name>
</gene>
<comment type="caution">
    <text evidence="2">The sequence shown here is derived from an EMBL/GenBank/DDBJ whole genome shotgun (WGS) entry which is preliminary data.</text>
</comment>
<keyword evidence="1" id="KW-0472">Membrane</keyword>
<name>A0A562PL42_9BURK</name>
<dbReference type="Proteomes" id="UP000315112">
    <property type="component" value="Unassembled WGS sequence"/>
</dbReference>
<accession>A0A562PL42</accession>
<dbReference type="AlphaFoldDB" id="A0A562PL42"/>
<dbReference type="EMBL" id="VLKW01000008">
    <property type="protein sequence ID" value="TWI44930.1"/>
    <property type="molecule type" value="Genomic_DNA"/>
</dbReference>
<feature type="transmembrane region" description="Helical" evidence="1">
    <location>
        <begin position="28"/>
        <end position="52"/>
    </location>
</feature>
<keyword evidence="1" id="KW-0812">Transmembrane</keyword>
<reference evidence="2 3" key="1">
    <citation type="journal article" date="2015" name="Stand. Genomic Sci.">
        <title>Genomic Encyclopedia of Bacterial and Archaeal Type Strains, Phase III: the genomes of soil and plant-associated and newly described type strains.</title>
        <authorList>
            <person name="Whitman W.B."/>
            <person name="Woyke T."/>
            <person name="Klenk H.P."/>
            <person name="Zhou Y."/>
            <person name="Lilburn T.G."/>
            <person name="Beck B.J."/>
            <person name="De Vos P."/>
            <person name="Vandamme P."/>
            <person name="Eisen J.A."/>
            <person name="Garrity G."/>
            <person name="Hugenholtz P."/>
            <person name="Kyrpides N.C."/>
        </authorList>
    </citation>
    <scope>NUCLEOTIDE SEQUENCE [LARGE SCALE GENOMIC DNA]</scope>
    <source>
        <strain evidence="2 3">CGMCC 1.10685</strain>
    </source>
</reference>
<evidence type="ECO:0000256" key="1">
    <source>
        <dbReference type="SAM" id="Phobius"/>
    </source>
</evidence>